<evidence type="ECO:0000256" key="12">
    <source>
        <dbReference type="ARBA" id="ARBA00023002"/>
    </source>
</evidence>
<keyword evidence="9" id="KW-0862">Zinc</keyword>
<evidence type="ECO:0000256" key="18">
    <source>
        <dbReference type="ARBA" id="ARBA00047915"/>
    </source>
</evidence>
<evidence type="ECO:0000313" key="23">
    <source>
        <dbReference type="EMBL" id="KIM49031.1"/>
    </source>
</evidence>
<evidence type="ECO:0000256" key="4">
    <source>
        <dbReference type="ARBA" id="ARBA00008037"/>
    </source>
</evidence>
<keyword evidence="16" id="KW-0539">Nucleus</keyword>
<comment type="cofactor">
    <cofactor evidence="1">
        <name>Fe(2+)</name>
        <dbReference type="ChEBI" id="CHEBI:29033"/>
    </cofactor>
</comment>
<dbReference type="InterPro" id="IPR019786">
    <property type="entry name" value="Zinc_finger_PHD-type_CS"/>
</dbReference>
<evidence type="ECO:0000256" key="10">
    <source>
        <dbReference type="ARBA" id="ARBA00022853"/>
    </source>
</evidence>
<evidence type="ECO:0000256" key="2">
    <source>
        <dbReference type="ARBA" id="ARBA00003909"/>
    </source>
</evidence>
<dbReference type="AlphaFoldDB" id="A0A0C3CYX0"/>
<keyword evidence="13" id="KW-0408">Iron</keyword>
<reference evidence="24" key="2">
    <citation type="submission" date="2015-01" db="EMBL/GenBank/DDBJ databases">
        <title>Evolutionary Origins and Diversification of the Mycorrhizal Mutualists.</title>
        <authorList>
            <consortium name="DOE Joint Genome Institute"/>
            <consortium name="Mycorrhizal Genomics Consortium"/>
            <person name="Kohler A."/>
            <person name="Kuo A."/>
            <person name="Nagy L.G."/>
            <person name="Floudas D."/>
            <person name="Copeland A."/>
            <person name="Barry K.W."/>
            <person name="Cichocki N."/>
            <person name="Veneault-Fourrey C."/>
            <person name="LaButti K."/>
            <person name="Lindquist E.A."/>
            <person name="Lipzen A."/>
            <person name="Lundell T."/>
            <person name="Morin E."/>
            <person name="Murat C."/>
            <person name="Riley R."/>
            <person name="Ohm R."/>
            <person name="Sun H."/>
            <person name="Tunlid A."/>
            <person name="Henrissat B."/>
            <person name="Grigoriev I.V."/>
            <person name="Hibbett D.S."/>
            <person name="Martin F."/>
        </authorList>
    </citation>
    <scope>NUCLEOTIDE SEQUENCE [LARGE SCALE GENOMIC DNA]</scope>
    <source>
        <strain evidence="24">h7</strain>
    </source>
</reference>
<dbReference type="InterPro" id="IPR001965">
    <property type="entry name" value="Znf_PHD"/>
</dbReference>
<dbReference type="SMART" id="SM00558">
    <property type="entry name" value="JmjC"/>
    <property type="match status" value="1"/>
</dbReference>
<dbReference type="PANTHER" id="PTHR23123">
    <property type="entry name" value="PHD/F-BOX CONTAINING PROTEIN"/>
    <property type="match status" value="1"/>
</dbReference>
<keyword evidence="11" id="KW-0223">Dioxygenase</keyword>
<comment type="subcellular location">
    <subcellularLocation>
        <location evidence="3">Nucleus</location>
    </subcellularLocation>
</comment>
<feature type="domain" description="JmjC" evidence="22">
    <location>
        <begin position="248"/>
        <end position="407"/>
    </location>
</feature>
<dbReference type="HOGENOM" id="CLU_003540_6_1_1"/>
<evidence type="ECO:0000256" key="20">
    <source>
        <dbReference type="SAM" id="MobiDB-lite"/>
    </source>
</evidence>
<dbReference type="Gene3D" id="2.60.120.650">
    <property type="entry name" value="Cupin"/>
    <property type="match status" value="1"/>
</dbReference>
<evidence type="ECO:0000256" key="9">
    <source>
        <dbReference type="ARBA" id="ARBA00022833"/>
    </source>
</evidence>
<dbReference type="InterPro" id="IPR041070">
    <property type="entry name" value="JHD"/>
</dbReference>
<evidence type="ECO:0000256" key="14">
    <source>
        <dbReference type="ARBA" id="ARBA00023015"/>
    </source>
</evidence>
<sequence>MAPTKRRSTRNAQKSPPPPSPKSQRTQTPETATESTTQPHGNDESCPACTPTTSELITGSRKENWIECDSCNAWYHWRCAGNGEDVENIAKWYCEACTKADPTRIMTFKTPARKSSRKRTQRDYANLNSGLGSDPKRWLRMLETKEIKKDPFKRLQGSELDSWLEDDEGALREPIIIEQPEGLGMKMPPRDLTVEHVAEYIGEDTPLEVIDVASQSTSPGWNLGKWADYVELEPSKREKILNVISLEISGTELADMVLPPKIVRDLDWVENFWPSTRKGKNNVYPKVQLYCLMGVADAWTDWHIDFAGSSVYYHILHGSKVFYFIRPTPANLAAYEKWSGSELQSQTWLGDMVDEVFKVELVEGNTMIIPTGWIHAVHTPVDTLVFGGNFLHSYDVVTQLRVREIEIATQVPKKFRFPMFTKLCWYVGDKYLRDFKSAAGSSLPPRVLNGVLTLAEFLVSEARILEKGSEQAKKEAKEQIPTDRIKDAPAVARELRWRAKRALGYSSDDEGGRKGKYSPTPVAGSKRRRVDEEEETSQFKNFKPKPWDAAVTTKEDENVSTCRAAKPETEGDWTGRWMAGTEGEGTGEEEATVKKGREVVIKVRRTRTGLERQRIERTVEEWTWNE</sequence>
<evidence type="ECO:0000313" key="24">
    <source>
        <dbReference type="Proteomes" id="UP000053424"/>
    </source>
</evidence>
<dbReference type="InterPro" id="IPR003347">
    <property type="entry name" value="JmjC_dom"/>
</dbReference>
<dbReference type="EMBL" id="KN831768">
    <property type="protein sequence ID" value="KIM49031.1"/>
    <property type="molecule type" value="Genomic_DNA"/>
</dbReference>
<dbReference type="EC" id="1.14.11.27" evidence="5"/>
<evidence type="ECO:0000259" key="22">
    <source>
        <dbReference type="PROSITE" id="PS51184"/>
    </source>
</evidence>
<comment type="catalytic activity">
    <reaction evidence="18">
        <text>N(6),N(6)-dimethyl-L-lysyl(36)-[histone H3] + 2 2-oxoglutarate + 2 O2 = L-lysyl(36)-[histone H3] + 2 formaldehyde + 2 succinate + 2 CO2</text>
        <dbReference type="Rhea" id="RHEA:42032"/>
        <dbReference type="Rhea" id="RHEA-COMP:9785"/>
        <dbReference type="Rhea" id="RHEA-COMP:9787"/>
        <dbReference type="ChEBI" id="CHEBI:15379"/>
        <dbReference type="ChEBI" id="CHEBI:16526"/>
        <dbReference type="ChEBI" id="CHEBI:16810"/>
        <dbReference type="ChEBI" id="CHEBI:16842"/>
        <dbReference type="ChEBI" id="CHEBI:29969"/>
        <dbReference type="ChEBI" id="CHEBI:30031"/>
        <dbReference type="ChEBI" id="CHEBI:61976"/>
        <dbReference type="EC" id="1.14.11.27"/>
    </reaction>
</comment>
<keyword evidence="10" id="KW-0156">Chromatin regulator</keyword>
<evidence type="ECO:0000256" key="16">
    <source>
        <dbReference type="ARBA" id="ARBA00023242"/>
    </source>
</evidence>
<evidence type="ECO:0000256" key="3">
    <source>
        <dbReference type="ARBA" id="ARBA00004123"/>
    </source>
</evidence>
<dbReference type="PROSITE" id="PS51184">
    <property type="entry name" value="JMJC"/>
    <property type="match status" value="1"/>
</dbReference>
<comment type="function">
    <text evidence="2">Histone demethylase that specifically demethylates 'Lys-36' of histone H3, thereby playing a central role in histone code.</text>
</comment>
<evidence type="ECO:0000259" key="21">
    <source>
        <dbReference type="PROSITE" id="PS50016"/>
    </source>
</evidence>
<evidence type="ECO:0000256" key="15">
    <source>
        <dbReference type="ARBA" id="ARBA00023163"/>
    </source>
</evidence>
<evidence type="ECO:0000256" key="8">
    <source>
        <dbReference type="ARBA" id="ARBA00022771"/>
    </source>
</evidence>
<evidence type="ECO:0000256" key="5">
    <source>
        <dbReference type="ARBA" id="ARBA00013246"/>
    </source>
</evidence>
<dbReference type="SMART" id="SM00249">
    <property type="entry name" value="PHD"/>
    <property type="match status" value="1"/>
</dbReference>
<keyword evidence="7" id="KW-0479">Metal-binding</keyword>
<feature type="region of interest" description="Disordered" evidence="20">
    <location>
        <begin position="1"/>
        <end position="50"/>
    </location>
</feature>
<dbReference type="CDD" id="cd15517">
    <property type="entry name" value="PHD_TCF19_like"/>
    <property type="match status" value="1"/>
</dbReference>
<evidence type="ECO:0000256" key="19">
    <source>
        <dbReference type="PROSITE-ProRule" id="PRU00146"/>
    </source>
</evidence>
<evidence type="ECO:0000256" key="6">
    <source>
        <dbReference type="ARBA" id="ARBA00015153"/>
    </source>
</evidence>
<protein>
    <recommendedName>
        <fullName evidence="6">JmjC domain-containing histone demethylation protein 1</fullName>
        <ecNumber evidence="5">1.14.11.27</ecNumber>
    </recommendedName>
    <alternativeName>
        <fullName evidence="17">[Histone-H3]-lysine-36 demethylase 1</fullName>
    </alternativeName>
</protein>
<proteinExistence type="inferred from homology"/>
<dbReference type="OrthoDB" id="5876800at2759"/>
<gene>
    <name evidence="23" type="ORF">M413DRAFT_438192</name>
</gene>
<dbReference type="Pfam" id="PF00628">
    <property type="entry name" value="PHD"/>
    <property type="match status" value="1"/>
</dbReference>
<dbReference type="GO" id="GO:0008270">
    <property type="term" value="F:zinc ion binding"/>
    <property type="evidence" value="ECO:0007669"/>
    <property type="project" value="UniProtKB-KW"/>
</dbReference>
<evidence type="ECO:0000256" key="13">
    <source>
        <dbReference type="ARBA" id="ARBA00023004"/>
    </source>
</evidence>
<accession>A0A0C3CYX0</accession>
<dbReference type="InterPro" id="IPR019787">
    <property type="entry name" value="Znf_PHD-finger"/>
</dbReference>
<dbReference type="GO" id="GO:0005634">
    <property type="term" value="C:nucleus"/>
    <property type="evidence" value="ECO:0007669"/>
    <property type="project" value="UniProtKB-SubCell"/>
</dbReference>
<dbReference type="STRING" id="686832.A0A0C3CYX0"/>
<evidence type="ECO:0000256" key="17">
    <source>
        <dbReference type="ARBA" id="ARBA00031083"/>
    </source>
</evidence>
<dbReference type="SUPFAM" id="SSF51197">
    <property type="entry name" value="Clavaminate synthase-like"/>
    <property type="match status" value="1"/>
</dbReference>
<name>A0A0C3CYX0_HEBCY</name>
<dbReference type="Pfam" id="PF17811">
    <property type="entry name" value="JHD"/>
    <property type="match status" value="1"/>
</dbReference>
<dbReference type="Pfam" id="PF02373">
    <property type="entry name" value="JmjC"/>
    <property type="match status" value="1"/>
</dbReference>
<feature type="compositionally biased region" description="Low complexity" evidence="20">
    <location>
        <begin position="22"/>
        <end position="39"/>
    </location>
</feature>
<keyword evidence="8 19" id="KW-0863">Zinc-finger</keyword>
<keyword evidence="24" id="KW-1185">Reference proteome</keyword>
<dbReference type="Proteomes" id="UP000053424">
    <property type="component" value="Unassembled WGS sequence"/>
</dbReference>
<organism evidence="23 24">
    <name type="scientific">Hebeloma cylindrosporum</name>
    <dbReference type="NCBI Taxonomy" id="76867"/>
    <lineage>
        <taxon>Eukaryota</taxon>
        <taxon>Fungi</taxon>
        <taxon>Dikarya</taxon>
        <taxon>Basidiomycota</taxon>
        <taxon>Agaricomycotina</taxon>
        <taxon>Agaricomycetes</taxon>
        <taxon>Agaricomycetidae</taxon>
        <taxon>Agaricales</taxon>
        <taxon>Agaricineae</taxon>
        <taxon>Hymenogastraceae</taxon>
        <taxon>Hebeloma</taxon>
    </lineage>
</organism>
<feature type="domain" description="PHD-type" evidence="21">
    <location>
        <begin position="43"/>
        <end position="100"/>
    </location>
</feature>
<dbReference type="PROSITE" id="PS01359">
    <property type="entry name" value="ZF_PHD_1"/>
    <property type="match status" value="1"/>
</dbReference>
<keyword evidence="15" id="KW-0804">Transcription</keyword>
<comment type="similarity">
    <text evidence="4">Belongs to the JHDM1 histone demethylase family.</text>
</comment>
<dbReference type="GO" id="GO:0140680">
    <property type="term" value="F:histone H3K36me/H3K36me2 demethylase activity"/>
    <property type="evidence" value="ECO:0007669"/>
    <property type="project" value="UniProtKB-EC"/>
</dbReference>
<dbReference type="InterPro" id="IPR050690">
    <property type="entry name" value="JHDM1_Histone_Demethylase"/>
</dbReference>
<evidence type="ECO:0000256" key="11">
    <source>
        <dbReference type="ARBA" id="ARBA00022964"/>
    </source>
</evidence>
<keyword evidence="14" id="KW-0805">Transcription regulation</keyword>
<keyword evidence="12" id="KW-0560">Oxidoreductase</keyword>
<dbReference type="SUPFAM" id="SSF57903">
    <property type="entry name" value="FYVE/PHD zinc finger"/>
    <property type="match status" value="1"/>
</dbReference>
<dbReference type="InterPro" id="IPR011011">
    <property type="entry name" value="Znf_FYVE_PHD"/>
</dbReference>
<evidence type="ECO:0000256" key="7">
    <source>
        <dbReference type="ARBA" id="ARBA00022723"/>
    </source>
</evidence>
<dbReference type="PROSITE" id="PS50016">
    <property type="entry name" value="ZF_PHD_2"/>
    <property type="match status" value="1"/>
</dbReference>
<feature type="region of interest" description="Disordered" evidence="20">
    <location>
        <begin position="506"/>
        <end position="593"/>
    </location>
</feature>
<reference evidence="23 24" key="1">
    <citation type="submission" date="2014-04" db="EMBL/GenBank/DDBJ databases">
        <authorList>
            <consortium name="DOE Joint Genome Institute"/>
            <person name="Kuo A."/>
            <person name="Gay G."/>
            <person name="Dore J."/>
            <person name="Kohler A."/>
            <person name="Nagy L.G."/>
            <person name="Floudas D."/>
            <person name="Copeland A."/>
            <person name="Barry K.W."/>
            <person name="Cichocki N."/>
            <person name="Veneault-Fourrey C."/>
            <person name="LaButti K."/>
            <person name="Lindquist E.A."/>
            <person name="Lipzen A."/>
            <person name="Lundell T."/>
            <person name="Morin E."/>
            <person name="Murat C."/>
            <person name="Sun H."/>
            <person name="Tunlid A."/>
            <person name="Henrissat B."/>
            <person name="Grigoriev I.V."/>
            <person name="Hibbett D.S."/>
            <person name="Martin F."/>
            <person name="Nordberg H.P."/>
            <person name="Cantor M.N."/>
            <person name="Hua S.X."/>
        </authorList>
    </citation>
    <scope>NUCLEOTIDE SEQUENCE [LARGE SCALE GENOMIC DNA]</scope>
    <source>
        <strain evidence="24">h7</strain>
    </source>
</reference>
<evidence type="ECO:0000256" key="1">
    <source>
        <dbReference type="ARBA" id="ARBA00001954"/>
    </source>
</evidence>